<dbReference type="InterPro" id="IPR051343">
    <property type="entry name" value="G-type_lectin_kinases/EP1-like"/>
</dbReference>
<dbReference type="Pfam" id="PF00954">
    <property type="entry name" value="S_locus_glycop"/>
    <property type="match status" value="1"/>
</dbReference>
<keyword evidence="12" id="KW-0472">Membrane</keyword>
<dbReference type="GO" id="GO:0005524">
    <property type="term" value="F:ATP binding"/>
    <property type="evidence" value="ECO:0007669"/>
    <property type="project" value="UniProtKB-KW"/>
</dbReference>
<evidence type="ECO:0000256" key="5">
    <source>
        <dbReference type="ARBA" id="ARBA00022692"/>
    </source>
</evidence>
<dbReference type="Pfam" id="PF01453">
    <property type="entry name" value="B_lectin"/>
    <property type="match status" value="1"/>
</dbReference>
<dbReference type="InterPro" id="IPR011009">
    <property type="entry name" value="Kinase-like_dom_sf"/>
</dbReference>
<keyword evidence="2 18" id="KW-0723">Serine/threonine-protein kinase</keyword>
<evidence type="ECO:0000256" key="10">
    <source>
        <dbReference type="ARBA" id="ARBA00022840"/>
    </source>
</evidence>
<evidence type="ECO:0000256" key="15">
    <source>
        <dbReference type="ARBA" id="ARBA00023180"/>
    </source>
</evidence>
<dbReference type="OrthoDB" id="1668230at2759"/>
<dbReference type="Pfam" id="PF07714">
    <property type="entry name" value="PK_Tyr_Ser-Thr"/>
    <property type="match status" value="1"/>
</dbReference>
<dbReference type="Gene3D" id="1.10.510.10">
    <property type="entry name" value="Transferase(Phosphotransferase) domain 1"/>
    <property type="match status" value="1"/>
</dbReference>
<dbReference type="Proteomes" id="UP000325577">
    <property type="component" value="Linkage Group LG2"/>
</dbReference>
<dbReference type="InterPro" id="IPR000858">
    <property type="entry name" value="S_locus_glycoprot_dom"/>
</dbReference>
<accession>A0A5J5AMM1</accession>
<dbReference type="Gene3D" id="3.30.200.20">
    <property type="entry name" value="Phosphorylase Kinase, domain 1"/>
    <property type="match status" value="1"/>
</dbReference>
<dbReference type="Gene3D" id="2.90.10.10">
    <property type="entry name" value="Bulb-type lectin domain"/>
    <property type="match status" value="2"/>
</dbReference>
<evidence type="ECO:0000256" key="3">
    <source>
        <dbReference type="ARBA" id="ARBA00022536"/>
    </source>
</evidence>
<evidence type="ECO:0000313" key="22">
    <source>
        <dbReference type="EMBL" id="KAA8531022.1"/>
    </source>
</evidence>
<dbReference type="GO" id="GO:0048544">
    <property type="term" value="P:recognition of pollen"/>
    <property type="evidence" value="ECO:0007669"/>
    <property type="project" value="InterPro"/>
</dbReference>
<keyword evidence="14" id="KW-0675">Receptor</keyword>
<comment type="catalytic activity">
    <reaction evidence="17 18">
        <text>L-seryl-[protein] + ATP = O-phospho-L-seryl-[protein] + ADP + H(+)</text>
        <dbReference type="Rhea" id="RHEA:17989"/>
        <dbReference type="Rhea" id="RHEA-COMP:9863"/>
        <dbReference type="Rhea" id="RHEA-COMP:11604"/>
        <dbReference type="ChEBI" id="CHEBI:15378"/>
        <dbReference type="ChEBI" id="CHEBI:29999"/>
        <dbReference type="ChEBI" id="CHEBI:30616"/>
        <dbReference type="ChEBI" id="CHEBI:83421"/>
        <dbReference type="ChEBI" id="CHEBI:456216"/>
        <dbReference type="EC" id="2.7.11.1"/>
    </reaction>
</comment>
<evidence type="ECO:0000256" key="18">
    <source>
        <dbReference type="PIRNR" id="PIRNR000641"/>
    </source>
</evidence>
<evidence type="ECO:0000313" key="23">
    <source>
        <dbReference type="Proteomes" id="UP000325577"/>
    </source>
</evidence>
<evidence type="ECO:0000256" key="2">
    <source>
        <dbReference type="ARBA" id="ARBA00022527"/>
    </source>
</evidence>
<dbReference type="FunFam" id="3.30.200.20:FF:000059">
    <property type="entry name" value="S-receptor-like serine/threonine-protein kinase"/>
    <property type="match status" value="1"/>
</dbReference>
<evidence type="ECO:0000256" key="11">
    <source>
        <dbReference type="ARBA" id="ARBA00022989"/>
    </source>
</evidence>
<dbReference type="PANTHER" id="PTHR47976:SF49">
    <property type="entry name" value="RECEPTOR-LIKE SERINE_THREONINE-PROTEIN KINASE"/>
    <property type="match status" value="1"/>
</dbReference>
<comment type="catalytic activity">
    <reaction evidence="16 18">
        <text>L-threonyl-[protein] + ATP = O-phospho-L-threonyl-[protein] + ADP + H(+)</text>
        <dbReference type="Rhea" id="RHEA:46608"/>
        <dbReference type="Rhea" id="RHEA-COMP:11060"/>
        <dbReference type="Rhea" id="RHEA-COMP:11605"/>
        <dbReference type="ChEBI" id="CHEBI:15378"/>
        <dbReference type="ChEBI" id="CHEBI:30013"/>
        <dbReference type="ChEBI" id="CHEBI:30616"/>
        <dbReference type="ChEBI" id="CHEBI:61977"/>
        <dbReference type="ChEBI" id="CHEBI:456216"/>
        <dbReference type="EC" id="2.7.11.1"/>
    </reaction>
</comment>
<dbReference type="PIRSF" id="PIRSF000641">
    <property type="entry name" value="SRK"/>
    <property type="match status" value="1"/>
</dbReference>
<evidence type="ECO:0000256" key="6">
    <source>
        <dbReference type="ARBA" id="ARBA00022729"/>
    </source>
</evidence>
<evidence type="ECO:0000259" key="20">
    <source>
        <dbReference type="PROSITE" id="PS50011"/>
    </source>
</evidence>
<dbReference type="FunFam" id="1.10.510.10:FF:000237">
    <property type="entry name" value="G-type lectin S-receptor-like serine/threonine-protein kinase"/>
    <property type="match status" value="1"/>
</dbReference>
<keyword evidence="7" id="KW-0430">Lectin</keyword>
<evidence type="ECO:0000259" key="21">
    <source>
        <dbReference type="PROSITE" id="PS50927"/>
    </source>
</evidence>
<dbReference type="InterPro" id="IPR024171">
    <property type="entry name" value="SRK-like_kinase"/>
</dbReference>
<evidence type="ECO:0000256" key="9">
    <source>
        <dbReference type="ARBA" id="ARBA00022777"/>
    </source>
</evidence>
<organism evidence="22 23">
    <name type="scientific">Nyssa sinensis</name>
    <dbReference type="NCBI Taxonomy" id="561372"/>
    <lineage>
        <taxon>Eukaryota</taxon>
        <taxon>Viridiplantae</taxon>
        <taxon>Streptophyta</taxon>
        <taxon>Embryophyta</taxon>
        <taxon>Tracheophyta</taxon>
        <taxon>Spermatophyta</taxon>
        <taxon>Magnoliopsida</taxon>
        <taxon>eudicotyledons</taxon>
        <taxon>Gunneridae</taxon>
        <taxon>Pentapetalae</taxon>
        <taxon>asterids</taxon>
        <taxon>Cornales</taxon>
        <taxon>Nyssaceae</taxon>
        <taxon>Nyssa</taxon>
    </lineage>
</organism>
<sequence length="740" mass="82663">MANVPVLFLLLFILSGAVGAQLQQSNMIALGSSLSPSTQPNSWLSRSRLFAFGFYPQGSGFAIGIWLASKPAITVVWSANRDDAPVSSNATLEFTRGGLLFHNNQGEENIIDLQEPAFSASILDSGNFVIYNNESRVIWESFHFPTDTILGGQNLSNGHKLLSSVSTSNHSSGRFYLIMQADGNLVAYPVNSSAQPGDAYWSTQTFDGGLVLLSLNRRGLLCLRRSGLNVDTLARSSYSDKDKMIIFRATLDADGNFRLYAHSFEISNNSTGLIKWSALQNQCKAKGFCGVNSYCSSTAATADCFCFPGFVFLNPNMKSLGCYLSFIDEESCRRKEPTLFYNLTALENVEWGGYPYSVILMNKEDCSLSCLEDCNCWAALYMGGTCSKHKLPLIYGVLNRNDSATAFFKIQISRVADVSSFFIYRRRLSRYKKLSEDAHLSLNGEFTLRSFSYSELEKVTDGFKEELGRNSFGAVYKGAISEGGKLVAVKRLERVVEEGESGFRAEITTIGQTHHRNLVRLLGFCIEGTRKLLVYEFINKGSLADLLFKVERRPSWRERVRIALEVARGILYLHEECEARIIHCNIKPQHILMDDSWTPKISDFGLAKLLMPNQNGTLTSLRRTGGYSAPEWHKNTLITEKADVYSFGVVLLEIVCCRSNMEVNVSTADEVLLSNWVYKRFVTRELEKLVRDEVVDISTLERMVKVGLLCIQDDPNLRPSMKNVILMLEGTMDIPIPPSP</sequence>
<keyword evidence="9 18" id="KW-0418">Kinase</keyword>
<evidence type="ECO:0000256" key="14">
    <source>
        <dbReference type="ARBA" id="ARBA00023170"/>
    </source>
</evidence>
<keyword evidence="3" id="KW-0245">EGF-like domain</keyword>
<name>A0A5J5AMM1_9ASTE</name>
<dbReference type="GO" id="GO:0004674">
    <property type="term" value="F:protein serine/threonine kinase activity"/>
    <property type="evidence" value="ECO:0007669"/>
    <property type="project" value="UniProtKB-KW"/>
</dbReference>
<evidence type="ECO:0000256" key="16">
    <source>
        <dbReference type="ARBA" id="ARBA00047899"/>
    </source>
</evidence>
<keyword evidence="6 19" id="KW-0732">Signal</keyword>
<dbReference type="CDD" id="cd14066">
    <property type="entry name" value="STKc_IRAK"/>
    <property type="match status" value="1"/>
</dbReference>
<gene>
    <name evidence="22" type="ORF">F0562_005730</name>
</gene>
<comment type="subcellular location">
    <subcellularLocation>
        <location evidence="1">Membrane</location>
        <topology evidence="1">Single-pass type I membrane protein</topology>
    </subcellularLocation>
</comment>
<evidence type="ECO:0000256" key="13">
    <source>
        <dbReference type="ARBA" id="ARBA00023157"/>
    </source>
</evidence>
<dbReference type="PANTHER" id="PTHR47976">
    <property type="entry name" value="G-TYPE LECTIN S-RECEPTOR-LIKE SERINE/THREONINE-PROTEIN KINASE SD2-5"/>
    <property type="match status" value="1"/>
</dbReference>
<dbReference type="AlphaFoldDB" id="A0A5J5AMM1"/>
<keyword evidence="5" id="KW-0812">Transmembrane</keyword>
<protein>
    <recommendedName>
        <fullName evidence="18">Receptor-like serine/threonine-protein kinase</fullName>
        <ecNumber evidence="18">2.7.11.1</ecNumber>
    </recommendedName>
</protein>
<evidence type="ECO:0000256" key="8">
    <source>
        <dbReference type="ARBA" id="ARBA00022741"/>
    </source>
</evidence>
<dbReference type="GO" id="GO:0016020">
    <property type="term" value="C:membrane"/>
    <property type="evidence" value="ECO:0007669"/>
    <property type="project" value="UniProtKB-SubCell"/>
</dbReference>
<evidence type="ECO:0000256" key="12">
    <source>
        <dbReference type="ARBA" id="ARBA00023136"/>
    </source>
</evidence>
<dbReference type="PROSITE" id="PS50011">
    <property type="entry name" value="PROTEIN_KINASE_DOM"/>
    <property type="match status" value="1"/>
</dbReference>
<keyword evidence="8 18" id="KW-0547">Nucleotide-binding</keyword>
<comment type="similarity">
    <text evidence="18">Belongs to the protein kinase superfamily. Ser/Thr protein kinase family.</text>
</comment>
<keyword evidence="4 18" id="KW-0808">Transferase</keyword>
<keyword evidence="23" id="KW-1185">Reference proteome</keyword>
<proteinExistence type="inferred from homology"/>
<dbReference type="PROSITE" id="PS50927">
    <property type="entry name" value="BULB_LECTIN"/>
    <property type="match status" value="1"/>
</dbReference>
<dbReference type="FunFam" id="2.90.10.10:FF:000026">
    <property type="entry name" value="Serine/threonine-protein kinase"/>
    <property type="match status" value="1"/>
</dbReference>
<evidence type="ECO:0000256" key="19">
    <source>
        <dbReference type="SAM" id="SignalP"/>
    </source>
</evidence>
<dbReference type="InterPro" id="IPR001245">
    <property type="entry name" value="Ser-Thr/Tyr_kinase_cat_dom"/>
</dbReference>
<feature type="signal peptide" evidence="19">
    <location>
        <begin position="1"/>
        <end position="19"/>
    </location>
</feature>
<evidence type="ECO:0000256" key="17">
    <source>
        <dbReference type="ARBA" id="ARBA00048679"/>
    </source>
</evidence>
<dbReference type="GO" id="GO:0106310">
    <property type="term" value="F:protein serine kinase activity"/>
    <property type="evidence" value="ECO:0007669"/>
    <property type="project" value="RHEA"/>
</dbReference>
<feature type="chain" id="PRO_5023880253" description="Receptor-like serine/threonine-protein kinase" evidence="19">
    <location>
        <begin position="20"/>
        <end position="740"/>
    </location>
</feature>
<dbReference type="SUPFAM" id="SSF56112">
    <property type="entry name" value="Protein kinase-like (PK-like)"/>
    <property type="match status" value="1"/>
</dbReference>
<dbReference type="InterPro" id="IPR001480">
    <property type="entry name" value="Bulb-type_lectin_dom"/>
</dbReference>
<evidence type="ECO:0000256" key="7">
    <source>
        <dbReference type="ARBA" id="ARBA00022734"/>
    </source>
</evidence>
<keyword evidence="13" id="KW-1015">Disulfide bond</keyword>
<keyword evidence="15" id="KW-0325">Glycoprotein</keyword>
<dbReference type="SMART" id="SM00108">
    <property type="entry name" value="B_lectin"/>
    <property type="match status" value="1"/>
</dbReference>
<dbReference type="EMBL" id="CM018043">
    <property type="protein sequence ID" value="KAA8531022.1"/>
    <property type="molecule type" value="Genomic_DNA"/>
</dbReference>
<dbReference type="FunFam" id="2.90.10.30:FF:000001">
    <property type="entry name" value="Serine/threonine-protein kinase"/>
    <property type="match status" value="1"/>
</dbReference>
<dbReference type="GO" id="GO:0030246">
    <property type="term" value="F:carbohydrate binding"/>
    <property type="evidence" value="ECO:0007669"/>
    <property type="project" value="UniProtKB-KW"/>
</dbReference>
<feature type="domain" description="Bulb-type lectin" evidence="21">
    <location>
        <begin position="25"/>
        <end position="143"/>
    </location>
</feature>
<keyword evidence="10 18" id="KW-0067">ATP-binding</keyword>
<dbReference type="InterPro" id="IPR036426">
    <property type="entry name" value="Bulb-type_lectin_dom_sf"/>
</dbReference>
<reference evidence="22 23" key="1">
    <citation type="submission" date="2019-09" db="EMBL/GenBank/DDBJ databases">
        <title>A chromosome-level genome assembly of the Chinese tupelo Nyssa sinensis.</title>
        <authorList>
            <person name="Yang X."/>
            <person name="Kang M."/>
            <person name="Yang Y."/>
            <person name="Xiong H."/>
            <person name="Wang M."/>
            <person name="Zhang Z."/>
            <person name="Wang Z."/>
            <person name="Wu H."/>
            <person name="Ma T."/>
            <person name="Liu J."/>
            <person name="Xi Z."/>
        </authorList>
    </citation>
    <scope>NUCLEOTIDE SEQUENCE [LARGE SCALE GENOMIC DNA]</scope>
    <source>
        <strain evidence="22">J267</strain>
        <tissue evidence="22">Leaf</tissue>
    </source>
</reference>
<evidence type="ECO:0000256" key="4">
    <source>
        <dbReference type="ARBA" id="ARBA00022679"/>
    </source>
</evidence>
<feature type="domain" description="Protein kinase" evidence="20">
    <location>
        <begin position="461"/>
        <end position="732"/>
    </location>
</feature>
<dbReference type="SUPFAM" id="SSF51110">
    <property type="entry name" value="alpha-D-mannose-specific plant lectins"/>
    <property type="match status" value="2"/>
</dbReference>
<evidence type="ECO:0000256" key="1">
    <source>
        <dbReference type="ARBA" id="ARBA00004479"/>
    </source>
</evidence>
<keyword evidence="11" id="KW-1133">Transmembrane helix</keyword>
<dbReference type="EC" id="2.7.11.1" evidence="18"/>
<dbReference type="InterPro" id="IPR000719">
    <property type="entry name" value="Prot_kinase_dom"/>
</dbReference>